<dbReference type="VEuPathDB" id="VectorBase:LOC119164798"/>
<dbReference type="PANTHER" id="PTHR11177">
    <property type="entry name" value="CHITINASE"/>
    <property type="match status" value="1"/>
</dbReference>
<evidence type="ECO:0000256" key="1">
    <source>
        <dbReference type="SAM" id="MobiDB-lite"/>
    </source>
</evidence>
<dbReference type="GO" id="GO:0008061">
    <property type="term" value="F:chitin binding"/>
    <property type="evidence" value="ECO:0007669"/>
    <property type="project" value="TreeGrafter"/>
</dbReference>
<dbReference type="GO" id="GO:0004568">
    <property type="term" value="F:chitinase activity"/>
    <property type="evidence" value="ECO:0007669"/>
    <property type="project" value="TreeGrafter"/>
</dbReference>
<feature type="region of interest" description="Disordered" evidence="1">
    <location>
        <begin position="131"/>
        <end position="189"/>
    </location>
</feature>
<sequence>MFASCNPGVGAQMSLLPFVPALIGIEGRVTVRREKKKKSGPFRHVVGDPCDVQDGETRNSLTLGLRTHRKPSLRRSASRTLTCNASSGGTAMKTSVGSPASGTATAVCTCEETESVSADARLVRREVAFAKYASPTSPRSPPSTEESTASGDHQSPRRQRPSAKRERRTSRSSRRSHHVSAGPHLMLPYGEEQLRTLNDRRLQEAALTNPHQAASGLPYRRRRPTRHSRAYKMCVGIAFVSALSLLALGLTAFVYFRRQRAALHQAAAFKHITPDQDIFGRVGVPGACGEMFPSEGAHMGNYRMMTSQVFCLFNASAHYRPPTWRFPLGKIPGMLCSHVLYWSVSVNNAVELESRAEDFDYTCKGLDSVADLKRRFIAMKVHLVLSAISPNESARLSDIAGNAKRRTKLLSQLRTWALRYDFDGVFVAWGAPREANRTAALFRALVEDLRPRLNIGAILPASREALSSYDLEEVFATVDWVVATTHGLYPGKQWNWTSCSSPYKWVPCSG</sequence>
<dbReference type="Pfam" id="PF00704">
    <property type="entry name" value="Glyco_hydro_18"/>
    <property type="match status" value="1"/>
</dbReference>
<organism evidence="4 5">
    <name type="scientific">Rhipicephalus microplus</name>
    <name type="common">Cattle tick</name>
    <name type="synonym">Boophilus microplus</name>
    <dbReference type="NCBI Taxonomy" id="6941"/>
    <lineage>
        <taxon>Eukaryota</taxon>
        <taxon>Metazoa</taxon>
        <taxon>Ecdysozoa</taxon>
        <taxon>Arthropoda</taxon>
        <taxon>Chelicerata</taxon>
        <taxon>Arachnida</taxon>
        <taxon>Acari</taxon>
        <taxon>Parasitiformes</taxon>
        <taxon>Ixodida</taxon>
        <taxon>Ixodoidea</taxon>
        <taxon>Ixodidae</taxon>
        <taxon>Rhipicephalinae</taxon>
        <taxon>Rhipicephalus</taxon>
        <taxon>Boophilus</taxon>
    </lineage>
</organism>
<dbReference type="InterPro" id="IPR001223">
    <property type="entry name" value="Glyco_hydro18_cat"/>
</dbReference>
<proteinExistence type="predicted"/>
<dbReference type="PANTHER" id="PTHR11177:SF317">
    <property type="entry name" value="CHITINASE 12-RELATED"/>
    <property type="match status" value="1"/>
</dbReference>
<keyword evidence="2" id="KW-0812">Transmembrane</keyword>
<feature type="transmembrane region" description="Helical" evidence="2">
    <location>
        <begin position="12"/>
        <end position="31"/>
    </location>
</feature>
<evidence type="ECO:0000313" key="5">
    <source>
        <dbReference type="Proteomes" id="UP000821866"/>
    </source>
</evidence>
<feature type="compositionally biased region" description="Basic residues" evidence="1">
    <location>
        <begin position="156"/>
        <end position="178"/>
    </location>
</feature>
<reference evidence="4" key="2">
    <citation type="submission" date="2021-09" db="EMBL/GenBank/DDBJ databases">
        <authorList>
            <person name="Jia N."/>
            <person name="Wang J."/>
            <person name="Shi W."/>
            <person name="Du L."/>
            <person name="Sun Y."/>
            <person name="Zhan W."/>
            <person name="Jiang J."/>
            <person name="Wang Q."/>
            <person name="Zhang B."/>
            <person name="Ji P."/>
            <person name="Sakyi L.B."/>
            <person name="Cui X."/>
            <person name="Yuan T."/>
            <person name="Jiang B."/>
            <person name="Yang W."/>
            <person name="Lam T.T.-Y."/>
            <person name="Chang Q."/>
            <person name="Ding S."/>
            <person name="Wang X."/>
            <person name="Zhu J."/>
            <person name="Ruan X."/>
            <person name="Zhao L."/>
            <person name="Wei J."/>
            <person name="Que T."/>
            <person name="Du C."/>
            <person name="Cheng J."/>
            <person name="Dai P."/>
            <person name="Han X."/>
            <person name="Huang E."/>
            <person name="Gao Y."/>
            <person name="Liu J."/>
            <person name="Shao H."/>
            <person name="Ye R."/>
            <person name="Li L."/>
            <person name="Wei W."/>
            <person name="Wang X."/>
            <person name="Wang C."/>
            <person name="Huo Q."/>
            <person name="Li W."/>
            <person name="Guo W."/>
            <person name="Chen H."/>
            <person name="Chen S."/>
            <person name="Zhou L."/>
            <person name="Zhou L."/>
            <person name="Ni X."/>
            <person name="Tian J."/>
            <person name="Zhou Y."/>
            <person name="Sheng Y."/>
            <person name="Liu T."/>
            <person name="Pan Y."/>
            <person name="Xia L."/>
            <person name="Li J."/>
            <person name="Zhao F."/>
            <person name="Cao W."/>
        </authorList>
    </citation>
    <scope>NUCLEOTIDE SEQUENCE</scope>
    <source>
        <strain evidence="4">Rmic-2018</strain>
        <tissue evidence="4">Larvae</tissue>
    </source>
</reference>
<feature type="region of interest" description="Disordered" evidence="1">
    <location>
        <begin position="69"/>
        <end position="102"/>
    </location>
</feature>
<gene>
    <name evidence="4" type="ORF">HPB51_005958</name>
</gene>
<protein>
    <recommendedName>
        <fullName evidence="3">GH18 domain-containing protein</fullName>
    </recommendedName>
</protein>
<dbReference type="SUPFAM" id="SSF51445">
    <property type="entry name" value="(Trans)glycosidases"/>
    <property type="match status" value="1"/>
</dbReference>
<feature type="compositionally biased region" description="Polar residues" evidence="1">
    <location>
        <begin position="78"/>
        <end position="102"/>
    </location>
</feature>
<reference evidence="4" key="1">
    <citation type="journal article" date="2020" name="Cell">
        <title>Large-Scale Comparative Analyses of Tick Genomes Elucidate Their Genetic Diversity and Vector Capacities.</title>
        <authorList>
            <consortium name="Tick Genome and Microbiome Consortium (TIGMIC)"/>
            <person name="Jia N."/>
            <person name="Wang J."/>
            <person name="Shi W."/>
            <person name="Du L."/>
            <person name="Sun Y."/>
            <person name="Zhan W."/>
            <person name="Jiang J.F."/>
            <person name="Wang Q."/>
            <person name="Zhang B."/>
            <person name="Ji P."/>
            <person name="Bell-Sakyi L."/>
            <person name="Cui X.M."/>
            <person name="Yuan T.T."/>
            <person name="Jiang B.G."/>
            <person name="Yang W.F."/>
            <person name="Lam T.T."/>
            <person name="Chang Q.C."/>
            <person name="Ding S.J."/>
            <person name="Wang X.J."/>
            <person name="Zhu J.G."/>
            <person name="Ruan X.D."/>
            <person name="Zhao L."/>
            <person name="Wei J.T."/>
            <person name="Ye R.Z."/>
            <person name="Que T.C."/>
            <person name="Du C.H."/>
            <person name="Zhou Y.H."/>
            <person name="Cheng J.X."/>
            <person name="Dai P.F."/>
            <person name="Guo W.B."/>
            <person name="Han X.H."/>
            <person name="Huang E.J."/>
            <person name="Li L.F."/>
            <person name="Wei W."/>
            <person name="Gao Y.C."/>
            <person name="Liu J.Z."/>
            <person name="Shao H.Z."/>
            <person name="Wang X."/>
            <person name="Wang C.C."/>
            <person name="Yang T.C."/>
            <person name="Huo Q.B."/>
            <person name="Li W."/>
            <person name="Chen H.Y."/>
            <person name="Chen S.E."/>
            <person name="Zhou L.G."/>
            <person name="Ni X.B."/>
            <person name="Tian J.H."/>
            <person name="Sheng Y."/>
            <person name="Liu T."/>
            <person name="Pan Y.S."/>
            <person name="Xia L.Y."/>
            <person name="Li J."/>
            <person name="Zhao F."/>
            <person name="Cao W.C."/>
        </authorList>
    </citation>
    <scope>NUCLEOTIDE SEQUENCE</scope>
    <source>
        <strain evidence="4">Rmic-2018</strain>
    </source>
</reference>
<feature type="compositionally biased region" description="Low complexity" evidence="1">
    <location>
        <begin position="133"/>
        <end position="150"/>
    </location>
</feature>
<dbReference type="AlphaFoldDB" id="A0A9J6E6I4"/>
<dbReference type="Proteomes" id="UP000821866">
    <property type="component" value="Chromosome 3"/>
</dbReference>
<dbReference type="GO" id="GO:0005576">
    <property type="term" value="C:extracellular region"/>
    <property type="evidence" value="ECO:0007669"/>
    <property type="project" value="TreeGrafter"/>
</dbReference>
<accession>A0A9J6E6I4</accession>
<evidence type="ECO:0000259" key="3">
    <source>
        <dbReference type="PROSITE" id="PS51910"/>
    </source>
</evidence>
<comment type="caution">
    <text evidence="4">The sequence shown here is derived from an EMBL/GenBank/DDBJ whole genome shotgun (WGS) entry which is preliminary data.</text>
</comment>
<keyword evidence="2" id="KW-1133">Transmembrane helix</keyword>
<feature type="transmembrane region" description="Helical" evidence="2">
    <location>
        <begin position="230"/>
        <end position="256"/>
    </location>
</feature>
<dbReference type="EMBL" id="JABSTU010000005">
    <property type="protein sequence ID" value="KAH8029940.1"/>
    <property type="molecule type" value="Genomic_DNA"/>
</dbReference>
<dbReference type="GO" id="GO:0005975">
    <property type="term" value="P:carbohydrate metabolic process"/>
    <property type="evidence" value="ECO:0007669"/>
    <property type="project" value="InterPro"/>
</dbReference>
<evidence type="ECO:0000313" key="4">
    <source>
        <dbReference type="EMBL" id="KAH8029940.1"/>
    </source>
</evidence>
<dbReference type="GO" id="GO:0006032">
    <property type="term" value="P:chitin catabolic process"/>
    <property type="evidence" value="ECO:0007669"/>
    <property type="project" value="TreeGrafter"/>
</dbReference>
<keyword evidence="5" id="KW-1185">Reference proteome</keyword>
<feature type="domain" description="GH18" evidence="3">
    <location>
        <begin position="307"/>
        <end position="510"/>
    </location>
</feature>
<dbReference type="InterPro" id="IPR050314">
    <property type="entry name" value="Glycosyl_Hydrlase_18"/>
</dbReference>
<evidence type="ECO:0000256" key="2">
    <source>
        <dbReference type="SAM" id="Phobius"/>
    </source>
</evidence>
<dbReference type="InterPro" id="IPR017853">
    <property type="entry name" value="GH"/>
</dbReference>
<name>A0A9J6E6I4_RHIMP</name>
<dbReference type="Gene3D" id="3.20.20.80">
    <property type="entry name" value="Glycosidases"/>
    <property type="match status" value="1"/>
</dbReference>
<dbReference type="PROSITE" id="PS51910">
    <property type="entry name" value="GH18_2"/>
    <property type="match status" value="1"/>
</dbReference>
<keyword evidence="2" id="KW-0472">Membrane</keyword>